<dbReference type="OrthoDB" id="7817969at2"/>
<dbReference type="PANTHER" id="PTHR30222:SF17">
    <property type="entry name" value="SPERMIDINE_PUTRESCINE-BINDING PERIPLASMIC PROTEIN"/>
    <property type="match status" value="1"/>
</dbReference>
<proteinExistence type="predicted"/>
<comment type="caution">
    <text evidence="5">The sequence shown here is derived from an EMBL/GenBank/DDBJ whole genome shotgun (WGS) entry which is preliminary data.</text>
</comment>
<evidence type="ECO:0000256" key="4">
    <source>
        <dbReference type="ARBA" id="ARBA00022764"/>
    </source>
</evidence>
<dbReference type="InterPro" id="IPR006311">
    <property type="entry name" value="TAT_signal"/>
</dbReference>
<evidence type="ECO:0000256" key="1">
    <source>
        <dbReference type="ARBA" id="ARBA00004418"/>
    </source>
</evidence>
<dbReference type="SUPFAM" id="SSF53850">
    <property type="entry name" value="Periplasmic binding protein-like II"/>
    <property type="match status" value="1"/>
</dbReference>
<dbReference type="InterPro" id="IPR001188">
    <property type="entry name" value="Sperm_putr-bd"/>
</dbReference>
<keyword evidence="4" id="KW-0574">Periplasm</keyword>
<dbReference type="GO" id="GO:0015846">
    <property type="term" value="P:polyamine transport"/>
    <property type="evidence" value="ECO:0007669"/>
    <property type="project" value="InterPro"/>
</dbReference>
<evidence type="ECO:0000256" key="3">
    <source>
        <dbReference type="ARBA" id="ARBA00022729"/>
    </source>
</evidence>
<dbReference type="EMBL" id="RAPE01000006">
    <property type="protein sequence ID" value="RKF12686.1"/>
    <property type="molecule type" value="Genomic_DNA"/>
</dbReference>
<dbReference type="Gene3D" id="3.40.190.10">
    <property type="entry name" value="Periplasmic binding protein-like II"/>
    <property type="match status" value="2"/>
</dbReference>
<dbReference type="PANTHER" id="PTHR30222">
    <property type="entry name" value="SPERMIDINE/PUTRESCINE-BINDING PERIPLASMIC PROTEIN"/>
    <property type="match status" value="1"/>
</dbReference>
<dbReference type="PRINTS" id="PR00909">
    <property type="entry name" value="SPERMDNBNDNG"/>
</dbReference>
<keyword evidence="6" id="KW-1185">Reference proteome</keyword>
<dbReference type="PROSITE" id="PS51318">
    <property type="entry name" value="TAT"/>
    <property type="match status" value="1"/>
</dbReference>
<organism evidence="5 6">
    <name type="scientific">Roseovarius spongiae</name>
    <dbReference type="NCBI Taxonomy" id="2320272"/>
    <lineage>
        <taxon>Bacteria</taxon>
        <taxon>Pseudomonadati</taxon>
        <taxon>Pseudomonadota</taxon>
        <taxon>Alphaproteobacteria</taxon>
        <taxon>Rhodobacterales</taxon>
        <taxon>Roseobacteraceae</taxon>
        <taxon>Roseovarius</taxon>
    </lineage>
</organism>
<evidence type="ECO:0000313" key="6">
    <source>
        <dbReference type="Proteomes" id="UP000281128"/>
    </source>
</evidence>
<keyword evidence="3" id="KW-0732">Signal</keyword>
<evidence type="ECO:0000313" key="5">
    <source>
        <dbReference type="EMBL" id="RKF12686.1"/>
    </source>
</evidence>
<evidence type="ECO:0000256" key="2">
    <source>
        <dbReference type="ARBA" id="ARBA00022448"/>
    </source>
</evidence>
<keyword evidence="2" id="KW-0813">Transport</keyword>
<dbReference type="GO" id="GO:0019808">
    <property type="term" value="F:polyamine binding"/>
    <property type="evidence" value="ECO:0007669"/>
    <property type="project" value="InterPro"/>
</dbReference>
<dbReference type="Pfam" id="PF13416">
    <property type="entry name" value="SBP_bac_8"/>
    <property type="match status" value="1"/>
</dbReference>
<name>A0A3A8ARM9_9RHOB</name>
<sequence length="383" mass="42989">MTRYPTTNYLEDLRQRYKDGDIDRRSFLRSVGMAGLSVGIVGLPGTSLAKEKVDEIKYHSWGGVVQEAMRRTGIASFEDATGVKVVEGTFGLEEEVLAKARAGQPGDYNIINSAGNSWYKRWMDAGFGVKLNLDNIPNAKNVMPALMQPFWDITPDGLSALPFSYGNTGIAYNKKFISEEQALEQREGLLINPDLADKISGHNDFQTRMWVAALQSGQNPNNIEDLDAVWAKIRENRSLVKKYWGSGAESIELLASGEVYASDIWSGRATSLIERDPDFGYVDYSKGYCWCSDLLVLKGSPVEVCEEFLNFILDTDVMIATAEAQLYPPSVDPTKVELTDKIRSFPNFDPTGTLEQFAFSDPFYWTKHEKDWKPKYARIEKGF</sequence>
<reference evidence="5 6" key="1">
    <citation type="submission" date="2018-09" db="EMBL/GenBank/DDBJ databases">
        <title>Roseovarius spongiae sp. nov., isolated from a marine sponge.</title>
        <authorList>
            <person name="Zhuang L."/>
            <person name="Luo L."/>
        </authorList>
    </citation>
    <scope>NUCLEOTIDE SEQUENCE [LARGE SCALE GENOMIC DNA]</scope>
    <source>
        <strain evidence="5 6">HN-E21</strain>
    </source>
</reference>
<dbReference type="Proteomes" id="UP000281128">
    <property type="component" value="Unassembled WGS sequence"/>
</dbReference>
<accession>A0A3A8ARM9</accession>
<protein>
    <submittedName>
        <fullName evidence="5">Extracellular solute-binding protein</fullName>
    </submittedName>
</protein>
<gene>
    <name evidence="5" type="ORF">D6850_17155</name>
</gene>
<dbReference type="InterPro" id="IPR006059">
    <property type="entry name" value="SBP"/>
</dbReference>
<dbReference type="RefSeq" id="WP_121168838.1">
    <property type="nucleotide sequence ID" value="NZ_RAPE01000006.1"/>
</dbReference>
<dbReference type="GO" id="GO:0042597">
    <property type="term" value="C:periplasmic space"/>
    <property type="evidence" value="ECO:0007669"/>
    <property type="project" value="UniProtKB-SubCell"/>
</dbReference>
<dbReference type="AlphaFoldDB" id="A0A3A8ARM9"/>
<comment type="subcellular location">
    <subcellularLocation>
        <location evidence="1">Periplasm</location>
    </subcellularLocation>
</comment>